<protein>
    <recommendedName>
        <fullName evidence="5">GH15-like domain-containing protein</fullName>
    </recommendedName>
</protein>
<dbReference type="InterPro" id="IPR008928">
    <property type="entry name" value="6-hairpin_glycosidase_sf"/>
</dbReference>
<dbReference type="InterPro" id="IPR011613">
    <property type="entry name" value="GH15-like"/>
</dbReference>
<dbReference type="AlphaFoldDB" id="A0A7U2EXT5"/>
<name>A0A7U2EXT5_PHANO</name>
<dbReference type="Pfam" id="PF19291">
    <property type="entry name" value="TREH_N"/>
    <property type="match status" value="1"/>
</dbReference>
<organism evidence="3 4">
    <name type="scientific">Phaeosphaeria nodorum (strain SN15 / ATCC MYA-4574 / FGSC 10173)</name>
    <name type="common">Glume blotch fungus</name>
    <name type="synonym">Parastagonospora nodorum</name>
    <dbReference type="NCBI Taxonomy" id="321614"/>
    <lineage>
        <taxon>Eukaryota</taxon>
        <taxon>Fungi</taxon>
        <taxon>Dikarya</taxon>
        <taxon>Ascomycota</taxon>
        <taxon>Pezizomycotina</taxon>
        <taxon>Dothideomycetes</taxon>
        <taxon>Pleosporomycetidae</taxon>
        <taxon>Pleosporales</taxon>
        <taxon>Pleosporineae</taxon>
        <taxon>Phaeosphaeriaceae</taxon>
        <taxon>Parastagonospora</taxon>
    </lineage>
</organism>
<proteinExistence type="predicted"/>
<dbReference type="Pfam" id="PF00723">
    <property type="entry name" value="Glyco_hydro_15"/>
    <property type="match status" value="1"/>
</dbReference>
<feature type="domain" description="Trehalase-like N-terminal" evidence="2">
    <location>
        <begin position="104"/>
        <end position="229"/>
    </location>
</feature>
<evidence type="ECO:0008006" key="5">
    <source>
        <dbReference type="Google" id="ProtNLM"/>
    </source>
</evidence>
<keyword evidence="4" id="KW-1185">Reference proteome</keyword>
<evidence type="ECO:0000259" key="1">
    <source>
        <dbReference type="Pfam" id="PF00723"/>
    </source>
</evidence>
<dbReference type="OrthoDB" id="406733at2759"/>
<dbReference type="GO" id="GO:0005975">
    <property type="term" value="P:carbohydrate metabolic process"/>
    <property type="evidence" value="ECO:0007669"/>
    <property type="project" value="InterPro"/>
</dbReference>
<dbReference type="PANTHER" id="PTHR31616:SF0">
    <property type="entry name" value="GLUCAN 1,4-ALPHA-GLUCOSIDASE"/>
    <property type="match status" value="1"/>
</dbReference>
<dbReference type="EMBL" id="CP069027">
    <property type="protein sequence ID" value="QRC95005.1"/>
    <property type="molecule type" value="Genomic_DNA"/>
</dbReference>
<dbReference type="VEuPathDB" id="FungiDB:JI435_027390"/>
<dbReference type="InterPro" id="IPR045582">
    <property type="entry name" value="Trehalase-like_N"/>
</dbReference>
<dbReference type="InterPro" id="IPR012341">
    <property type="entry name" value="6hp_glycosidase-like_sf"/>
</dbReference>
<dbReference type="SUPFAM" id="SSF48208">
    <property type="entry name" value="Six-hairpin glycosidases"/>
    <property type="match status" value="1"/>
</dbReference>
<accession>A0A7U2EXT5</accession>
<dbReference type="GO" id="GO:0004553">
    <property type="term" value="F:hydrolase activity, hydrolyzing O-glycosyl compounds"/>
    <property type="evidence" value="ECO:0007669"/>
    <property type="project" value="UniProtKB-ARBA"/>
</dbReference>
<gene>
    <name evidence="3" type="ORF">JI435_027390</name>
</gene>
<dbReference type="PANTHER" id="PTHR31616">
    <property type="entry name" value="TREHALASE"/>
    <property type="match status" value="1"/>
</dbReference>
<evidence type="ECO:0000259" key="2">
    <source>
        <dbReference type="Pfam" id="PF19291"/>
    </source>
</evidence>
<sequence length="763" mass="87007">MHYHDWFDAVEEHNRYLLLFKRSTGVPGELITNMDESKGHTSDLASRLFDDITNTSPSRMRVTQDSGTELYRQLSNKEMQIPNQKQAALATINQKSRRAANGYMPIEDYGLIGNMRTCAMVATDGGLDYMCWPHFDSPSVFCRILDKDKGGHFSISPTTHDLSTTKQHYLPASNILQTRYLKEDGVLNLIDFFPRPDNKALDAEYHARVVASDHTGNVSDRPDLKKWLVRRVECMRGHMDVNVEVFPAFNYAQDKHTTEITNLNDRQKGQCDQRVTFASEKLSLELNATIDCNDEDGMPCPKVVFERSSTPSSLGDAVTATFRLHEGQAISFILRDADDHSPELIHTALLDELQASTHKYWARWMASSKYMGRWEQVVTRSLLLLKMLTFEPSGAIVAAPTFSLPEDIGGKRNWDYRYSWVRDASFTIYILLRMGFSHEAEAYISYIFQRVKEAKARHGALPIMFTIWGGTDIPEVELEHMEGYRGSRPVRIGNGAAFHVQLDIYGELLDGIYLANRFGTPISYDQWLSVREIIDFVCSIWKEKDMSIWEVRGMKQNYVYSKIMLWVALDRALRLAEKRSFPCPHRAEWYRIRDEICEEVMDKGYNQKLECFIQSYESNEVLDSAVLIAPLVFFISPTDPRFLKTLDKILKPPEKGGLTSTGLVYRYNHALSDDGVGGREGAFSMCTFWCVEALTRAGAYEEKYLKEAVSMFENKLSFGNHLRIFSEEISSSGEQLGNTPQAFSHLALISAAFNLNKTLNGTR</sequence>
<dbReference type="Gene3D" id="1.50.10.10">
    <property type="match status" value="1"/>
</dbReference>
<evidence type="ECO:0000313" key="4">
    <source>
        <dbReference type="Proteomes" id="UP000663193"/>
    </source>
</evidence>
<evidence type="ECO:0000313" key="3">
    <source>
        <dbReference type="EMBL" id="QRC95005.1"/>
    </source>
</evidence>
<feature type="domain" description="GH15-like" evidence="1">
    <location>
        <begin position="375"/>
        <end position="752"/>
    </location>
</feature>
<dbReference type="Proteomes" id="UP000663193">
    <property type="component" value="Chromosome 5"/>
</dbReference>
<reference evidence="4" key="1">
    <citation type="journal article" date="2021" name="BMC Genomics">
        <title>Chromosome-level genome assembly and manually-curated proteome of model necrotroph Parastagonospora nodorum Sn15 reveals a genome-wide trove of candidate effector homologs, and redundancy of virulence-related functions within an accessory chromosome.</title>
        <authorList>
            <person name="Bertazzoni S."/>
            <person name="Jones D.A.B."/>
            <person name="Phan H.T."/>
            <person name="Tan K.-C."/>
            <person name="Hane J.K."/>
        </authorList>
    </citation>
    <scope>NUCLEOTIDE SEQUENCE [LARGE SCALE GENOMIC DNA]</scope>
    <source>
        <strain evidence="4">SN15 / ATCC MYA-4574 / FGSC 10173)</strain>
    </source>
</reference>